<keyword evidence="2" id="KW-1185">Reference proteome</keyword>
<reference evidence="1 2" key="1">
    <citation type="submission" date="2018-04" db="EMBL/GenBank/DDBJ databases">
        <title>Novel Campyloabacter and Helicobacter Species and Strains.</title>
        <authorList>
            <person name="Mannion A.J."/>
            <person name="Shen Z."/>
            <person name="Fox J.G."/>
        </authorList>
    </citation>
    <scope>NUCLEOTIDE SEQUENCE [LARGE SCALE GENOMIC DNA]</scope>
    <source>
        <strain evidence="1 2">MIT 97-5075</strain>
    </source>
</reference>
<sequence length="230" mass="24854">MQPTRYFLPFFSPYNRFVTILLSSALLIMPLKAEDKGWFLGLNLGGSLATSASFQRNNANNSGSIMLSTGVSFGGKLGYQAFFTKNSGMRFYLSGITTFGVYPDAVNPTNSDMPLVIDFYILGDINADYLFNWVNGSNYSSGFFIGFFGGALTAIPLENPNPMASHSIGITAGINLGIRSTMNLRHQIEFGVKGGMAMFFGDVTDANGVNSVFTNIGGLLYAGAGYLYKF</sequence>
<protein>
    <submittedName>
        <fullName evidence="1">Outer membrane beta-barrel protein</fullName>
    </submittedName>
</protein>
<comment type="caution">
    <text evidence="1">The sequence shown here is derived from an EMBL/GenBank/DDBJ whole genome shotgun (WGS) entry which is preliminary data.</text>
</comment>
<dbReference type="OrthoDB" id="5329881at2"/>
<dbReference type="RefSeq" id="WP_104763323.1">
    <property type="nucleotide sequence ID" value="NZ_FZPM01000019.1"/>
</dbReference>
<evidence type="ECO:0000313" key="2">
    <source>
        <dbReference type="Proteomes" id="UP000256424"/>
    </source>
</evidence>
<organism evidence="1 2">
    <name type="scientific">Helicobacter aurati</name>
    <dbReference type="NCBI Taxonomy" id="137778"/>
    <lineage>
        <taxon>Bacteria</taxon>
        <taxon>Pseudomonadati</taxon>
        <taxon>Campylobacterota</taxon>
        <taxon>Epsilonproteobacteria</taxon>
        <taxon>Campylobacterales</taxon>
        <taxon>Helicobacteraceae</taxon>
        <taxon>Helicobacter</taxon>
    </lineage>
</organism>
<dbReference type="Pfam" id="PF01856">
    <property type="entry name" value="HP_OMP"/>
    <property type="match status" value="1"/>
</dbReference>
<dbReference type="Proteomes" id="UP000256424">
    <property type="component" value="Unassembled WGS sequence"/>
</dbReference>
<dbReference type="InterPro" id="IPR002718">
    <property type="entry name" value="OMP_Helicobacter"/>
</dbReference>
<dbReference type="EMBL" id="NXLW01000016">
    <property type="protein sequence ID" value="RDU70845.1"/>
    <property type="molecule type" value="Genomic_DNA"/>
</dbReference>
<dbReference type="AlphaFoldDB" id="A0A3D8J0Z4"/>
<evidence type="ECO:0000313" key="1">
    <source>
        <dbReference type="EMBL" id="RDU70845.1"/>
    </source>
</evidence>
<accession>A0A3D8J0Z4</accession>
<gene>
    <name evidence="1" type="ORF">CQA66_07465</name>
</gene>
<proteinExistence type="predicted"/>
<name>A0A3D8J0Z4_9HELI</name>